<accession>A0A6P7TY38</accession>
<feature type="compositionally biased region" description="Basic and acidic residues" evidence="8">
    <location>
        <begin position="196"/>
        <end position="207"/>
    </location>
</feature>
<dbReference type="GO" id="GO:0000398">
    <property type="term" value="P:mRNA splicing, via spliceosome"/>
    <property type="evidence" value="ECO:0007669"/>
    <property type="project" value="UniProtKB-UniRule"/>
</dbReference>
<keyword evidence="5 7" id="KW-0508">mRNA splicing</keyword>
<dbReference type="Pfam" id="PF03371">
    <property type="entry name" value="PRP38"/>
    <property type="match status" value="1"/>
</dbReference>
<dbReference type="PANTHER" id="PTHR23142">
    <property type="entry name" value="PRE-MRNA-SPLICING FACTOR 38A-RELATED"/>
    <property type="match status" value="1"/>
</dbReference>
<feature type="compositionally biased region" description="Basic and acidic residues" evidence="8">
    <location>
        <begin position="225"/>
        <end position="238"/>
    </location>
</feature>
<evidence type="ECO:0000256" key="5">
    <source>
        <dbReference type="ARBA" id="ARBA00023187"/>
    </source>
</evidence>
<keyword evidence="3 7" id="KW-0507">mRNA processing</keyword>
<comment type="similarity">
    <text evidence="2 7">Belongs to the PRP38 family.</text>
</comment>
<evidence type="ECO:0000256" key="3">
    <source>
        <dbReference type="ARBA" id="ARBA00022664"/>
    </source>
</evidence>
<protein>
    <recommendedName>
        <fullName evidence="7">Pre-mRNA-splicing factor 38</fullName>
    </recommendedName>
</protein>
<feature type="region of interest" description="Disordered" evidence="8">
    <location>
        <begin position="196"/>
        <end position="244"/>
    </location>
</feature>
<proteinExistence type="inferred from homology"/>
<sequence length="244" mass="28381">MSSLACVGNDKTMNINPLILTNIQSSLYFKNTLVEITSYGDIIDEIYNRVSHLEPWEKGTRHQGGQTGMCGGVRGVGSGGIISSSFCLLYKLHTMRLGGRQLHGLITHRDSPYIRAMGFMYLRFTQLKTLWGWFEPFLNDHQPIDVKAGGGHVISIGEMLRLWLTKLDWFETIFPRIPVPVHKEIDAKLRELGPYKSPVEEKGRERSYSPSPSPPPRRRRHHRRETSYERRLRKEHERMRRRRR</sequence>
<dbReference type="RefSeq" id="XP_029654825.1">
    <property type="nucleotide sequence ID" value="XM_029798965.1"/>
</dbReference>
<evidence type="ECO:0000256" key="7">
    <source>
        <dbReference type="RuleBase" id="RU367025"/>
    </source>
</evidence>
<name>A0A6P7TY38_9MOLL</name>
<evidence type="ECO:0000313" key="9">
    <source>
        <dbReference type="Proteomes" id="UP000515154"/>
    </source>
</evidence>
<evidence type="ECO:0000256" key="4">
    <source>
        <dbReference type="ARBA" id="ARBA00022728"/>
    </source>
</evidence>
<gene>
    <name evidence="10" type="primary">LOC115228366</name>
</gene>
<organism evidence="9 10">
    <name type="scientific">Octopus sinensis</name>
    <name type="common">East Asian common octopus</name>
    <dbReference type="NCBI Taxonomy" id="2607531"/>
    <lineage>
        <taxon>Eukaryota</taxon>
        <taxon>Metazoa</taxon>
        <taxon>Spiralia</taxon>
        <taxon>Lophotrochozoa</taxon>
        <taxon>Mollusca</taxon>
        <taxon>Cephalopoda</taxon>
        <taxon>Coleoidea</taxon>
        <taxon>Octopodiformes</taxon>
        <taxon>Octopoda</taxon>
        <taxon>Incirrata</taxon>
        <taxon>Octopodidae</taxon>
        <taxon>Octopus</taxon>
    </lineage>
</organism>
<comment type="function">
    <text evidence="7">Required for pre-mRNA splicing.</text>
</comment>
<evidence type="ECO:0000256" key="2">
    <source>
        <dbReference type="ARBA" id="ARBA00006164"/>
    </source>
</evidence>
<dbReference type="Proteomes" id="UP000515154">
    <property type="component" value="Unplaced"/>
</dbReference>
<dbReference type="KEGG" id="osn:115228366"/>
<dbReference type="GO" id="GO:0005681">
    <property type="term" value="C:spliceosomal complex"/>
    <property type="evidence" value="ECO:0007669"/>
    <property type="project" value="UniProtKB-KW"/>
</dbReference>
<evidence type="ECO:0000256" key="1">
    <source>
        <dbReference type="ARBA" id="ARBA00004123"/>
    </source>
</evidence>
<dbReference type="AlphaFoldDB" id="A0A6P7TY38"/>
<dbReference type="InterPro" id="IPR005037">
    <property type="entry name" value="PRP38"/>
</dbReference>
<reference evidence="10" key="1">
    <citation type="submission" date="2025-08" db="UniProtKB">
        <authorList>
            <consortium name="RefSeq"/>
        </authorList>
    </citation>
    <scope>IDENTIFICATION</scope>
</reference>
<keyword evidence="9" id="KW-1185">Reference proteome</keyword>
<evidence type="ECO:0000256" key="8">
    <source>
        <dbReference type="SAM" id="MobiDB-lite"/>
    </source>
</evidence>
<keyword evidence="6 7" id="KW-0539">Nucleus</keyword>
<evidence type="ECO:0000313" key="10">
    <source>
        <dbReference type="RefSeq" id="XP_029654825.1"/>
    </source>
</evidence>
<evidence type="ECO:0000256" key="6">
    <source>
        <dbReference type="ARBA" id="ARBA00023242"/>
    </source>
</evidence>
<keyword evidence="4 7" id="KW-0747">Spliceosome</keyword>
<comment type="subcellular location">
    <subcellularLocation>
        <location evidence="1 7">Nucleus</location>
    </subcellularLocation>
</comment>